<dbReference type="Pfam" id="PF00517">
    <property type="entry name" value="GP41"/>
    <property type="match status" value="1"/>
</dbReference>
<feature type="region of interest" description="Fusion peptide" evidence="32">
    <location>
        <begin position="516"/>
        <end position="536"/>
    </location>
</feature>
<dbReference type="FunFam" id="1.20.5.490:FF:000001">
    <property type="entry name" value="Envelope glycoprotein gp160"/>
    <property type="match status" value="1"/>
</dbReference>
<comment type="subcellular location">
    <molecule>Transmembrane protein gp41</molecule>
    <subcellularLocation>
        <location evidence="32">Virion membrane</location>
        <topology evidence="32">Single-pass type I membrane protein</topology>
    </subcellularLocation>
    <subcellularLocation>
        <location evidence="32">Host cell membrane</location>
        <topology evidence="32">Single-pass type I membrane protein</topology>
    </subcellularLocation>
    <subcellularLocation>
        <location evidence="32">Host endosome membrane</location>
        <topology evidence="32">Single-pass type I membrane protein</topology>
    </subcellularLocation>
    <text evidence="32">It is probably concentrated at the site of budding and incorporated into the virions possibly by contacts between the cytoplasmic tail of Env and the N-terminus of Gag.</text>
</comment>
<comment type="domain">
    <text evidence="32">The membrane proximal external region (MPER) present in gp41 is a tryptophan-rich region recognized by the antibodies 2F5, Z13, and 4E10. MPER seems to play a role in fusion.</text>
</comment>
<feature type="lipid moiety-binding region" description="S-palmitoyl cysteine; by host" evidence="32">
    <location>
        <position position="848"/>
    </location>
</feature>
<comment type="miscellaneous">
    <text evidence="32">HIV-1 lineages are divided in three main groups, M (for Major), O (for Outlier), and N (for New, or Non-M, Non-O). The vast majority of strains found worldwide belong to the group M. Group O seems to be endemic to and largely confined to Cameroon and neighboring countries in West Central Africa, where these viruses represent a small minority of HIV-1 strains. The group N is represented by a limited number of isolates from Cameroonian persons. The group M is further subdivided in 9 clades or subtypes (A to D, F to H, J and K).</text>
</comment>
<evidence type="ECO:0000256" key="26">
    <source>
        <dbReference type="ARBA" id="ARBA00023139"/>
    </source>
</evidence>
<keyword evidence="11 32" id="KW-0945">Host-virus interaction</keyword>
<keyword evidence="16 32" id="KW-0732">Signal</keyword>
<keyword evidence="24 32" id="KW-0175">Coiled coil</keyword>
<feature type="chain" id="PRO_5023404731" description="Envelope glycoprotein gp160" evidence="32">
    <location>
        <begin position="32"/>
        <end position="867"/>
    </location>
</feature>
<feature type="region of interest" description="V5" evidence="32">
    <location>
        <begin position="465"/>
        <end position="475"/>
    </location>
</feature>
<dbReference type="Gene3D" id="2.170.40.20">
    <property type="entry name" value="Human immunodeficiency virus 1, Gp160, envelope glycoprotein"/>
    <property type="match status" value="2"/>
</dbReference>
<keyword evidence="8 32" id="KW-1170">Fusion of virus membrane with host endosomal membrane</keyword>
<evidence type="ECO:0000256" key="33">
    <source>
        <dbReference type="RuleBase" id="RU363095"/>
    </source>
</evidence>
<evidence type="ECO:0000256" key="16">
    <source>
        <dbReference type="ARBA" id="ARBA00022729"/>
    </source>
</evidence>
<comment type="PTM">
    <text evidence="32">Highly glycosylated by host. The high number of glycan on the protein is reffered to as 'glycan shield' because it contributes to hide protein sequence from adaptive immune system.</text>
</comment>
<dbReference type="GO" id="GO:0039654">
    <property type="term" value="P:fusion of virus membrane with host endosome membrane"/>
    <property type="evidence" value="ECO:0007669"/>
    <property type="project" value="UniProtKB-UniRule"/>
</dbReference>
<organismHost>
    <name type="scientific">Homo sapiens</name>
    <name type="common">Human</name>
    <dbReference type="NCBI Taxonomy" id="9606"/>
</organismHost>
<dbReference type="GO" id="GO:0019031">
    <property type="term" value="C:viral envelope"/>
    <property type="evidence" value="ECO:0007669"/>
    <property type="project" value="UniProtKB-KW"/>
</dbReference>
<feature type="region of interest" description="Immunosuppression" evidence="32">
    <location>
        <begin position="578"/>
        <end position="596"/>
    </location>
</feature>
<dbReference type="Gene3D" id="1.10.287.210">
    <property type="match status" value="1"/>
</dbReference>
<feature type="site" description="Cleavage; by host furin" evidence="32">
    <location>
        <begin position="515"/>
        <end position="516"/>
    </location>
</feature>
<keyword evidence="20 32" id="KW-0261">Viral envelope protein</keyword>
<evidence type="ECO:0000256" key="21">
    <source>
        <dbReference type="ARBA" id="ARBA00022890"/>
    </source>
</evidence>
<evidence type="ECO:0000256" key="6">
    <source>
        <dbReference type="ARBA" id="ARBA00004650"/>
    </source>
</evidence>
<dbReference type="GO" id="GO:0044175">
    <property type="term" value="C:host cell endosome membrane"/>
    <property type="evidence" value="ECO:0007669"/>
    <property type="project" value="UniProtKB-SubCell"/>
</dbReference>
<dbReference type="InterPro" id="IPR036377">
    <property type="entry name" value="Gp120_core_sf"/>
</dbReference>
<comment type="function">
    <text evidence="32">Transmembrane protein gp41: Acts as a class I viral fusion protein. Under the current model, the protein has at least 3 conformational states: pre-fusion native state, pre-hairpin intermediate state, and post-fusion hairpin state. During fusion of viral and target intracellular membranes, the coiled coil regions (heptad repeats) assume a trimer-of-hairpins structure, positioning the fusion peptide in close proximity to the C-terminal region of the ectodomain. The formation of this structure appears to drive apposition and subsequent fusion of viral and target cell membranes. Complete fusion occurs in host cell endosomes and is dynamin-dependent, however some lipid transfer might occur at the plasma membrane. The virus undergoes clathrin-dependent internalization long before endosomal fusion, thus minimizing the surface exposure of conserved viral epitopes during fusion and reducing the efficacy of inhibitors targeting these epitopes. Membranes fusion leads to delivery of the nucleocapsid into the cytoplasm.</text>
</comment>
<dbReference type="GO" id="GO:0052031">
    <property type="term" value="P:symbiont-mediated perturbation of host defense response"/>
    <property type="evidence" value="ECO:0007669"/>
    <property type="project" value="UniProtKB-UniRule"/>
</dbReference>
<evidence type="ECO:0000256" key="27">
    <source>
        <dbReference type="ARBA" id="ARBA00023157"/>
    </source>
</evidence>
<evidence type="ECO:0000256" key="25">
    <source>
        <dbReference type="ARBA" id="ARBA00023136"/>
    </source>
</evidence>
<evidence type="ECO:0000256" key="7">
    <source>
        <dbReference type="ARBA" id="ARBA00022506"/>
    </source>
</evidence>
<feature type="chain" id="PRO_5023404730" description="Transmembrane protein gp41" evidence="32">
    <location>
        <begin position="516"/>
        <end position="867"/>
    </location>
</feature>
<comment type="domain">
    <text evidence="32">Some of the most genetically diverse regions of the viral genome are present in Env. They are called variable regions 1 through 5 (V1 through V5). Coreceptor usage of gp120 is determined mainly by the primary structure of the third variable region (V3) in the outer domain of gp120. The sequence of V3 determines which coreceptor, CCR5 and/or CXCR4 (corresponding to R5/macrophage, X4/T cell and R5X4/T cell and macrophage tropism), is used to trigger the fusion potential of the Env complex, and hence which cells the virus can infect. Binding to CCR5 involves a region adjacent in addition to V3.</text>
</comment>
<feature type="lipid moiety-binding region" description="S-palmitoyl cysteine; by host" evidence="32">
    <location>
        <position position="768"/>
    </location>
</feature>
<evidence type="ECO:0000256" key="11">
    <source>
        <dbReference type="ARBA" id="ARBA00022581"/>
    </source>
</evidence>
<sequence length="867" mass="97507">MKAKGMQRNYQHLWGWGTLLFWMIIMCKAAENLWVTVYYGVPVWRDAETTLFCASDAKAYDKEVHNVWATHACVPTDPNPQEIALENMTENFNMWKNNMVEQMQTDIISLWDQSLKPCVQLTPLCVTLNCTEPTSTNSTNSTSLNSTSGYSNSSDSLLKEMKNCTFNMTTELRDKKKKVHSLFYKLDIVPTDNNGSSGEYRLINCNTSTITQACPKVTFEPIPIHYCAPAGFAILKCKDTEFNGTGPCKNVSTVQCTHGIKPVVSTQLLLNGSLAEGKVIIRAENITDNSKTIIVQLTKPVNITCIRPGNNTRTGIHIGPGQTFFATGAVIGDIRKAHCNVSRSAWNKTLQEISIQLRKYFDNKTIIFNSSTGGDLEVTTHSFNCGGEFFYCNTTALFNSTWDENSTVTNITKTNENITLPCRIKQIINMWQRVGQAMYAPPIAGIIRCESNITGLLLTRDGGRTNSSNETFRPTGGDMRDNWRSELYKYKVVKIEPIGVAPTRAKRRVVEREKRAIGLGAAFLGFLGAAGSTMGAASLTLTVQARQLLSGIVQQQSNLLRAIEAQQHLLKLTVWGIKQLQARVLAVERYLKDQQLLGIWGCSGKLICTTAVPWNSSWSNKSLGEIWDNMTWMQWDKEVINYTNIIYDLIEEAQNQQEKNEQDLLALDKWASLWNWFDISKWLWYIKIFIIIVGGLIGLRIVFAVLSIINRVRQGYSPLSLQTLTPHPEGPDRPGRIKEEGGEQGRDRSIRLVSGFLALAWDDLRSLCLFSYHRLRDFILIAARTVELLGRSSLKGLRLGWEGLKYLGNLLRYWGQELKISAINLIDNIAIAVAGWTDRVIEIGQRLCRAICNIPRRIRQGAEKALQ</sequence>
<evidence type="ECO:0000256" key="5">
    <source>
        <dbReference type="ARBA" id="ARBA00004578"/>
    </source>
</evidence>
<comment type="domain">
    <text evidence="32">The CD4-binding region is targeted by the antibody b12.</text>
</comment>
<keyword evidence="14 32" id="KW-0812">Transmembrane</keyword>
<reference evidence="37" key="1">
    <citation type="journal article" date="2010" name="J. Infect. Dis.">
        <title>A substantial transmission bottleneck among newly and recently HIV-1-infected injection drug users in St Petersburg, Russia.</title>
        <authorList>
            <person name="Masharsky A.E."/>
            <person name="Dukhovlinova E.N."/>
            <person name="Verevochkin S.V."/>
            <person name="Toussova O.V."/>
            <person name="Skochilov R.V."/>
            <person name="Anderson J.A."/>
            <person name="Hoffman I."/>
            <person name="Cohen M.S."/>
            <person name="Swanstrom R."/>
            <person name="Kozlov A.P."/>
        </authorList>
    </citation>
    <scope>NUCLEOTIDE SEQUENCE</scope>
    <source>
        <strain evidence="37">06.RU.SP-SC1233.VI.2G4</strain>
    </source>
</reference>
<evidence type="ECO:0000256" key="1">
    <source>
        <dbReference type="ARBA" id="ARBA00004402"/>
    </source>
</evidence>
<feature type="region of interest" description="Disordered" evidence="34">
    <location>
        <begin position="722"/>
        <end position="746"/>
    </location>
</feature>
<dbReference type="InterPro" id="IPR037527">
    <property type="entry name" value="Gp160"/>
</dbReference>
<keyword evidence="22 32" id="KW-1133">Transmembrane helix</keyword>
<evidence type="ECO:0000256" key="3">
    <source>
        <dbReference type="ARBA" id="ARBA00004505"/>
    </source>
</evidence>
<comment type="function">
    <text evidence="32">Surface protein gp120: Attaches the virus to the host lymphoid cell by binding to the primary receptor CD4. This interaction induces a structural rearrangement creating a high affinity binding site for a chemokine coreceptor like CXCR4 and/or CCR5. Acts as a ligand for CD209/DC-SIGN and CLEC4M/DC-SIGNR, which are respectively found on dendritic cells (DCs), and on endothelial cells of liver sinusoids and lymph node sinuses. These interactions allow capture of viral particles at mucosal surfaces by these cells and subsequent transmission to permissive cells. HIV subverts the migration properties of dendritic cells to gain access to CD4+ T-cells in lymph nodes. Virus transmission to permissive T-cells occurs either in trans (without DCs infection, through viral capture and transmission), or in cis (following DCs productive infection, through the usual CD4-gp120 interaction), thereby inducing a robust infection. In trans infection, bound virions remain infectious over days and it is proposed that they are not degraded, but protected in non-lysosomal acidic organelles within the DCs close to the cell membrane thus contributing to the viral infectious potential during DCs' migration from the periphery to the lymphoid tissues. On arrival at lymphoid tissues, intact virions recycle back to DCs' cell surface allowing virus transmission to CD4+ T-cells.</text>
</comment>
<dbReference type="Gene3D" id="1.20.5.490">
    <property type="entry name" value="Single helix bin"/>
    <property type="match status" value="1"/>
</dbReference>
<dbReference type="Pfam" id="PF00516">
    <property type="entry name" value="GP120"/>
    <property type="match status" value="1"/>
</dbReference>
<evidence type="ECO:0000256" key="28">
    <source>
        <dbReference type="ARBA" id="ARBA00023180"/>
    </source>
</evidence>
<keyword evidence="15 32" id="KW-0053">Apoptosis</keyword>
<comment type="PTM">
    <text evidence="32">Specific enzymatic cleavages in vivo yield mature proteins. Envelope glycoproteins are synthesized as a inactive precursor that is heavily N-glycosylated and processed likely by host cell furin in the Golgi to yield the mature SU and TM proteins. The cleavage site between SU and TM requires the minimal sequence [KR]-X-[KR]-R. About 2 of the 9 disulfide bonds of gp41 are reduced by P4HB/PDI, following binding to CD4 receptor.</text>
</comment>
<comment type="PTM">
    <text evidence="32">Palmitoylation of the transmembrane protein and of Env polyprotein (prior to its proteolytic cleavage) is essential for their association with host cell membrane lipid rafts. Palmitoylation is therefore required for envelope trafficking to classical lipid rafts, but not for viral replication.</text>
</comment>
<evidence type="ECO:0000256" key="2">
    <source>
        <dbReference type="ARBA" id="ARBA00004433"/>
    </source>
</evidence>
<name>D3YKK9_HV1</name>
<keyword evidence="30 32" id="KW-0449">Lipoprotein</keyword>
<evidence type="ECO:0000256" key="12">
    <source>
        <dbReference type="ARBA" id="ARBA00022595"/>
    </source>
</evidence>
<keyword evidence="9 32" id="KW-1032">Host cell membrane</keyword>
<feature type="topological domain" description="Cytoplasmic" evidence="32">
    <location>
        <begin position="710"/>
        <end position="867"/>
    </location>
</feature>
<keyword evidence="31 32" id="KW-1160">Virus entry into host cell</keyword>
<comment type="subunit">
    <text evidence="32">The mature envelope protein (Env) consists of a homotrimer of non-covalently associated gp120-gp41 heterodimers. The resulting complex protrudes from the virus surface as a spike. There seems to be as few as 10 spikes on the average virion. Surface protein gp120 interacts with host CD4, CCR5 and CXCR4. Gp120 also interacts with the C-type lectins CD209/DC-SIGN and CLEC4M/DC-SIGNR (collectively referred to as DC-SIGN(R)). Gp120 and gp41 interact with GalCer. Gp120 interacts with host ITGA4/ITGB7 complex; on CD4+ T-cells, this interaction results in rapid activation of integrin ITGAL/LFA-1, which facilitates efficient cell-to-cell spreading of HIV-1. Gp120 interacts with cell-associated heparan sulfate; this interaction increases virus infectivity on permissive cells and may be involved in infection of CD4- cells.</text>
</comment>
<evidence type="ECO:0000256" key="4">
    <source>
        <dbReference type="ARBA" id="ARBA00004563"/>
    </source>
</evidence>
<dbReference type="GO" id="GO:0075512">
    <property type="term" value="P:clathrin-dependent endocytosis of virus by host cell"/>
    <property type="evidence" value="ECO:0007669"/>
    <property type="project" value="UniProtKB-UniRule"/>
</dbReference>
<evidence type="ECO:0000256" key="31">
    <source>
        <dbReference type="ARBA" id="ARBA00023296"/>
    </source>
</evidence>
<evidence type="ECO:0000256" key="8">
    <source>
        <dbReference type="ARBA" id="ARBA00022510"/>
    </source>
</evidence>
<keyword evidence="13 32" id="KW-0165">Cleavage on pair of basic residues</keyword>
<evidence type="ECO:0000256" key="14">
    <source>
        <dbReference type="ARBA" id="ARBA00022692"/>
    </source>
</evidence>
<dbReference type="GO" id="GO:0055036">
    <property type="term" value="C:virion membrane"/>
    <property type="evidence" value="ECO:0007669"/>
    <property type="project" value="UniProtKB-SubCell"/>
</dbReference>
<dbReference type="CDD" id="cd09909">
    <property type="entry name" value="HIV-1-like_HR1-HR2"/>
    <property type="match status" value="1"/>
</dbReference>
<dbReference type="FunFam" id="2.170.40.20:FF:000004">
    <property type="entry name" value="Envelope glycoprotein gp160"/>
    <property type="match status" value="1"/>
</dbReference>
<feature type="domain" description="Human immunodeficiency virus 1 envelope glycoprotein Gp120" evidence="35">
    <location>
        <begin position="33"/>
        <end position="515"/>
    </location>
</feature>
<evidence type="ECO:0000256" key="34">
    <source>
        <dbReference type="SAM" id="MobiDB-lite"/>
    </source>
</evidence>
<organism evidence="37">
    <name type="scientific">Human immunodeficiency virus type 1</name>
    <name type="common">HIV-1</name>
    <dbReference type="NCBI Taxonomy" id="11676"/>
    <lineage>
        <taxon>Viruses</taxon>
        <taxon>Riboviria</taxon>
        <taxon>Pararnavirae</taxon>
        <taxon>Artverviricota</taxon>
        <taxon>Revtraviricetes</taxon>
        <taxon>Ortervirales</taxon>
        <taxon>Retroviridae</taxon>
        <taxon>Orthoretrovirinae</taxon>
        <taxon>Lentivirus</taxon>
        <taxon>Lentivirus humimdef1</taxon>
    </lineage>
</organism>
<evidence type="ECO:0000256" key="32">
    <source>
        <dbReference type="HAMAP-Rule" id="MF_04083"/>
    </source>
</evidence>
<dbReference type="GO" id="GO:0005198">
    <property type="term" value="F:structural molecule activity"/>
    <property type="evidence" value="ECO:0007669"/>
    <property type="project" value="UniProtKB-UniRule"/>
</dbReference>
<evidence type="ECO:0000256" key="19">
    <source>
        <dbReference type="ARBA" id="ARBA00022870"/>
    </source>
</evidence>
<protein>
    <recommendedName>
        <fullName evidence="32">Envelope glycoprotein gp160</fullName>
    </recommendedName>
    <alternativeName>
        <fullName evidence="32">Env polyprotein</fullName>
    </alternativeName>
    <component>
        <recommendedName>
            <fullName evidence="32">Surface protein gp120</fullName>
            <shortName evidence="32">SU</shortName>
        </recommendedName>
        <alternativeName>
            <fullName evidence="32">Glycoprotein 120</fullName>
            <shortName evidence="32">gp120</shortName>
        </alternativeName>
    </component>
    <component>
        <recommendedName>
            <fullName evidence="32">Transmembrane protein gp41</fullName>
            <shortName evidence="32">TM</shortName>
        </recommendedName>
        <alternativeName>
            <fullName evidence="32">Glycoprotein 41</fullName>
            <shortName evidence="32">gp41</shortName>
        </alternativeName>
    </component>
</protein>
<keyword evidence="29 32" id="KW-0899">Viral immunoevasion</keyword>
<evidence type="ECO:0000256" key="20">
    <source>
        <dbReference type="ARBA" id="ARBA00022879"/>
    </source>
</evidence>
<keyword evidence="26 32" id="KW-0564">Palmitate</keyword>
<keyword evidence="21 32" id="KW-1164">Virus endocytosis by host</keyword>
<dbReference type="EMBL" id="GU481583">
    <property type="protein sequence ID" value="ADD18124.1"/>
    <property type="molecule type" value="Genomic_RNA"/>
</dbReference>
<evidence type="ECO:0000256" key="9">
    <source>
        <dbReference type="ARBA" id="ARBA00022511"/>
    </source>
</evidence>
<dbReference type="GO" id="GO:0016020">
    <property type="term" value="C:membrane"/>
    <property type="evidence" value="ECO:0007669"/>
    <property type="project" value="UniProtKB-UniRule"/>
</dbReference>
<accession>D3YKK9</accession>
<feature type="disulfide bond" evidence="32">
    <location>
        <begin position="53"/>
        <end position="73"/>
    </location>
</feature>
<keyword evidence="25 32" id="KW-0472">Membrane</keyword>
<comment type="subcellular location">
    <subcellularLocation>
        <location evidence="3">Host cell membrane</location>
        <topology evidence="3">Peripheral membrane protein</topology>
    </subcellularLocation>
    <subcellularLocation>
        <location evidence="1">Host cell membrane</location>
        <topology evidence="1">Single-pass type I membrane protein</topology>
    </subcellularLocation>
    <subcellularLocation>
        <location evidence="2">Host endosome membrane</location>
        <topology evidence="2">Peripheral membrane protein</topology>
    </subcellularLocation>
    <subcellularLocation>
        <location evidence="5">Host endosome membrane</location>
        <topology evidence="5">Single-pass type I membrane protein</topology>
    </subcellularLocation>
    <subcellularLocation>
        <location evidence="6">Virion membrane</location>
        <topology evidence="6">Peripheral membrane protein</topology>
    </subcellularLocation>
    <subcellularLocation>
        <location evidence="4">Virion membrane</location>
        <topology evidence="4">Single-pass type I membrane protein</topology>
    </subcellularLocation>
</comment>
<feature type="disulfide bond" evidence="32">
    <location>
        <begin position="237"/>
        <end position="248"/>
    </location>
</feature>
<evidence type="ECO:0000259" key="35">
    <source>
        <dbReference type="Pfam" id="PF00516"/>
    </source>
</evidence>
<feature type="region of interest" description="MPER; binding to GalCer" evidence="32">
    <location>
        <begin position="666"/>
        <end position="687"/>
    </location>
</feature>
<comment type="subcellular location">
    <molecule>Surface protein gp120</molecule>
    <subcellularLocation>
        <location evidence="32">Virion membrane</location>
        <topology evidence="32">Peripheral membrane protein</topology>
    </subcellularLocation>
    <subcellularLocation>
        <location evidence="32">Host cell membrane</location>
        <topology evidence="32">Peripheral membrane protein</topology>
    </subcellularLocation>
    <subcellularLocation>
        <location evidence="32">Host endosome membrane</location>
        <topology evidence="32">Single-pass type I membrane protein</topology>
    </subcellularLocation>
    <text evidence="32">The surface protein is not anchored to the viral envelope, but associates with the extravirion surface through its binding to TM. It is probably concentrated at the site of budding and incorporated into the virions possibly by contacts between the cytoplasmic tail of Env and the N-terminus of Gag.</text>
</comment>
<feature type="disulfide bond" evidence="32">
    <location>
        <begin position="227"/>
        <end position="256"/>
    </location>
</feature>
<evidence type="ECO:0000256" key="24">
    <source>
        <dbReference type="ARBA" id="ARBA00023054"/>
    </source>
</evidence>
<evidence type="ECO:0000256" key="13">
    <source>
        <dbReference type="ARBA" id="ARBA00022685"/>
    </source>
</evidence>
<proteinExistence type="inferred from homology"/>
<feature type="transmembrane region" description="Helical" evidence="33">
    <location>
        <begin position="682"/>
        <end position="709"/>
    </location>
</feature>
<dbReference type="FunFam" id="2.170.40.20:FF:000003">
    <property type="entry name" value="Envelope glycoprotein gp160"/>
    <property type="match status" value="1"/>
</dbReference>
<gene>
    <name evidence="32 37" type="primary">env</name>
</gene>
<keyword evidence="10 32" id="KW-1165">Clathrin-mediated endocytosis of virus by host</keyword>
<evidence type="ECO:0000256" key="18">
    <source>
        <dbReference type="ARBA" id="ARBA00022844"/>
    </source>
</evidence>
<evidence type="ECO:0000256" key="10">
    <source>
        <dbReference type="ARBA" id="ARBA00022570"/>
    </source>
</evidence>
<evidence type="ECO:0000256" key="17">
    <source>
        <dbReference type="ARBA" id="ARBA00022804"/>
    </source>
</evidence>
<evidence type="ECO:0000313" key="37">
    <source>
        <dbReference type="EMBL" id="ADD18124.1"/>
    </source>
</evidence>
<keyword evidence="17 32" id="KW-1161">Viral attachment to host cell</keyword>
<comment type="domain">
    <text evidence="32">The YXXL motif is involved in determining the exact site of viral release at the surface of infected mononuclear cells and promotes endocytosis. YXXL and di-leucine endocytosis motifs interact directly or indirectly with the clathrin adapter complexes, opperate independently, and their activities are not additive.</text>
</comment>
<keyword evidence="12 32" id="KW-1162">Viral penetration into host cytoplasm</keyword>
<feature type="compositionally biased region" description="Basic and acidic residues" evidence="34">
    <location>
        <begin position="729"/>
        <end position="746"/>
    </location>
</feature>
<evidence type="ECO:0000256" key="15">
    <source>
        <dbReference type="ARBA" id="ARBA00022703"/>
    </source>
</evidence>
<comment type="function">
    <text evidence="32">Envelope glycoprotein gp160: Oligomerizes in the host endoplasmic reticulum into predominantly trimers. In a second time, gp160 transits in the host Golgi, where glycosylation is completed. The precursor is then proteolytically cleaved in the trans-Golgi and thereby activated by cellular furin or furin-like proteases to produce gp120 and gp41.</text>
</comment>
<keyword evidence="23 32" id="KW-1039">Host endosome</keyword>
<comment type="domain">
    <text evidence="32 33">The 17 amino acids long immunosuppressive region is present in many retroviral envelope proteins. Synthetic peptides derived from this relatively conserved sequence inhibit immune function in vitro and in vivo.</text>
</comment>
<dbReference type="GO" id="GO:0020002">
    <property type="term" value="C:host cell plasma membrane"/>
    <property type="evidence" value="ECO:0007669"/>
    <property type="project" value="UniProtKB-SubCell"/>
</dbReference>
<evidence type="ECO:0000259" key="36">
    <source>
        <dbReference type="Pfam" id="PF00517"/>
    </source>
</evidence>
<keyword evidence="27 32" id="KW-1015">Disulfide bond</keyword>
<dbReference type="GO" id="GO:0019064">
    <property type="term" value="P:fusion of virus membrane with host plasma membrane"/>
    <property type="evidence" value="ECO:0007669"/>
    <property type="project" value="UniProtKB-UniRule"/>
</dbReference>
<feature type="coiled-coil region" evidence="32">
    <location>
        <begin position="637"/>
        <end position="671"/>
    </location>
</feature>
<feature type="domain" description="Retroviral envelope protein GP41-like" evidence="36">
    <location>
        <begin position="534"/>
        <end position="724"/>
    </location>
</feature>
<dbReference type="GO" id="GO:0019082">
    <property type="term" value="P:viral protein processing"/>
    <property type="evidence" value="ECO:0007669"/>
    <property type="project" value="UniProtKB-UniRule"/>
</dbReference>
<feature type="disulfide bond" evidence="32">
    <location>
        <begin position="602"/>
        <end position="608"/>
    </location>
</feature>
<evidence type="ECO:0000256" key="23">
    <source>
        <dbReference type="ARBA" id="ARBA00023046"/>
    </source>
</evidence>
<keyword evidence="28 32" id="KW-0325">Glycoprotein</keyword>
<dbReference type="GO" id="GO:0019062">
    <property type="term" value="P:virion attachment to host cell"/>
    <property type="evidence" value="ECO:0007669"/>
    <property type="project" value="UniProtKB-UniRule"/>
</dbReference>
<dbReference type="HAMAP" id="MF_04083">
    <property type="entry name" value="HIV_ENV"/>
    <property type="match status" value="1"/>
</dbReference>
<evidence type="ECO:0000256" key="29">
    <source>
        <dbReference type="ARBA" id="ARBA00023280"/>
    </source>
</evidence>
<dbReference type="GO" id="GO:1903911">
    <property type="term" value="P:positive regulation of receptor clustering"/>
    <property type="evidence" value="ECO:0007669"/>
    <property type="project" value="UniProtKB-UniRule"/>
</dbReference>
<comment type="similarity">
    <text evidence="32">Belongs to the HIV-1 env protein family.</text>
</comment>
<dbReference type="SUPFAM" id="SSF58069">
    <property type="entry name" value="Virus ectodomain"/>
    <property type="match status" value="1"/>
</dbReference>
<feature type="region of interest" description="CD4-binding loop" evidence="32">
    <location>
        <begin position="371"/>
        <end position="381"/>
    </location>
</feature>
<evidence type="ECO:0000256" key="22">
    <source>
        <dbReference type="ARBA" id="ARBA00022989"/>
    </source>
</evidence>
<feature type="short sequence motif" description="YXXL motif; contains endocytosis signal" evidence="32">
    <location>
        <begin position="716"/>
        <end position="719"/>
    </location>
</feature>
<keyword evidence="7 32" id="KW-1168">Fusion of virus membrane with host membrane</keyword>
<dbReference type="InterPro" id="IPR000328">
    <property type="entry name" value="GP41-like"/>
</dbReference>
<keyword evidence="19 32" id="KW-1043">Host membrane</keyword>
<dbReference type="InterPro" id="IPR000777">
    <property type="entry name" value="HIV1_Gp120"/>
</dbReference>
<dbReference type="GO" id="GO:1903908">
    <property type="term" value="P:positive regulation of plasma membrane raft polarization"/>
    <property type="evidence" value="ECO:0007669"/>
    <property type="project" value="UniProtKB-UniRule"/>
</dbReference>
<keyword evidence="18 32" id="KW-0946">Virion</keyword>
<dbReference type="FunFam" id="1.10.287.210:FF:000001">
    <property type="entry name" value="Envelope glycoprotein gp160"/>
    <property type="match status" value="1"/>
</dbReference>
<evidence type="ECO:0000256" key="30">
    <source>
        <dbReference type="ARBA" id="ARBA00023288"/>
    </source>
</evidence>
<dbReference type="SUPFAM" id="SSF56502">
    <property type="entry name" value="gp120 core"/>
    <property type="match status" value="2"/>
</dbReference>
<comment type="caution">
    <text evidence="32">Lacks conserved residue(s) required for the propagation of feature annotation.</text>
</comment>
<comment type="miscellaneous">
    <text evidence="32">Inhibitors targeting HIV-1 viral envelope proteins are used as antiretroviral drugs. Attachment of virions to the cell surface via non-specific interactions and CD4 binding can be blocked by inhibitors that include cyanovirin-N, cyclotriazadisulfonamide analogs, PRO 2000, TNX 355 and PRO 542. In addition, BMS 806 can block CD4-induced conformational changes. Env interactions with the coreceptor molecules can be targeted by CCR5 antagonists including SCH-D, maraviroc (UK 427857) and aplaviroc (GW 873140), and the CXCR4 antagonist AMD 070. Fusion of viral and cellular membranes can be inhibited by peptides such as enfuvirtide and tifuvirtide (T 1249). Resistance to inhibitors associated with mutations in Env are observed. Most of the time, single mutations confer only a modest reduction in drug susceptibility. Combination of several mutations is usually required to develop a high-level drug resistance.</text>
</comment>